<dbReference type="PANTHER" id="PTHR21237">
    <property type="entry name" value="GRPE PROTEIN"/>
    <property type="match status" value="1"/>
</dbReference>
<dbReference type="OrthoDB" id="201635at2759"/>
<evidence type="ECO:0000313" key="7">
    <source>
        <dbReference type="EMBL" id="KAG2205101.1"/>
    </source>
</evidence>
<dbReference type="HAMAP" id="MF_01151">
    <property type="entry name" value="GrpE"/>
    <property type="match status" value="1"/>
</dbReference>
<organism evidence="7 8">
    <name type="scientific">Mucor saturninus</name>
    <dbReference type="NCBI Taxonomy" id="64648"/>
    <lineage>
        <taxon>Eukaryota</taxon>
        <taxon>Fungi</taxon>
        <taxon>Fungi incertae sedis</taxon>
        <taxon>Mucoromycota</taxon>
        <taxon>Mucoromycotina</taxon>
        <taxon>Mucoromycetes</taxon>
        <taxon>Mucorales</taxon>
        <taxon>Mucorineae</taxon>
        <taxon>Mucoraceae</taxon>
        <taxon>Mucor</taxon>
    </lineage>
</organism>
<dbReference type="Gene3D" id="3.90.20.20">
    <property type="match status" value="1"/>
</dbReference>
<dbReference type="CDD" id="cd00446">
    <property type="entry name" value="GrpE"/>
    <property type="match status" value="1"/>
</dbReference>
<evidence type="ECO:0000256" key="2">
    <source>
        <dbReference type="ARBA" id="ARBA00009054"/>
    </source>
</evidence>
<evidence type="ECO:0000256" key="1">
    <source>
        <dbReference type="ARBA" id="ARBA00004305"/>
    </source>
</evidence>
<comment type="function">
    <text evidence="4">Essential component of the PAM complex, a complex required for the translocation of transit peptide-containing proteins from the inner membrane into the mitochondrial matrix in an ATP-dependent manner.</text>
</comment>
<dbReference type="AlphaFoldDB" id="A0A8H7V030"/>
<feature type="compositionally biased region" description="Basic and acidic residues" evidence="6">
    <location>
        <begin position="68"/>
        <end position="84"/>
    </location>
</feature>
<dbReference type="Proteomes" id="UP000603453">
    <property type="component" value="Unassembled WGS sequence"/>
</dbReference>
<evidence type="ECO:0000256" key="6">
    <source>
        <dbReference type="SAM" id="MobiDB-lite"/>
    </source>
</evidence>
<comment type="caution">
    <text evidence="7">The sequence shown here is derived from an EMBL/GenBank/DDBJ whole genome shotgun (WGS) entry which is preliminary data.</text>
</comment>
<dbReference type="GO" id="GO:0030150">
    <property type="term" value="P:protein import into mitochondrial matrix"/>
    <property type="evidence" value="ECO:0007669"/>
    <property type="project" value="TreeGrafter"/>
</dbReference>
<proteinExistence type="inferred from homology"/>
<dbReference type="PRINTS" id="PR00773">
    <property type="entry name" value="GRPEPROTEIN"/>
</dbReference>
<dbReference type="Gene3D" id="2.30.22.10">
    <property type="entry name" value="Head domain of nucleotide exchange factor GrpE"/>
    <property type="match status" value="1"/>
</dbReference>
<dbReference type="GO" id="GO:0042803">
    <property type="term" value="F:protein homodimerization activity"/>
    <property type="evidence" value="ECO:0007669"/>
    <property type="project" value="InterPro"/>
</dbReference>
<feature type="compositionally biased region" description="Basic and acidic residues" evidence="6">
    <location>
        <begin position="30"/>
        <end position="60"/>
    </location>
</feature>
<evidence type="ECO:0000256" key="5">
    <source>
        <dbReference type="RuleBase" id="RU004478"/>
    </source>
</evidence>
<evidence type="ECO:0000256" key="4">
    <source>
        <dbReference type="RuleBase" id="RU000640"/>
    </source>
</evidence>
<dbReference type="GO" id="GO:0000774">
    <property type="term" value="F:adenyl-nucleotide exchange factor activity"/>
    <property type="evidence" value="ECO:0007669"/>
    <property type="project" value="InterPro"/>
</dbReference>
<feature type="region of interest" description="Disordered" evidence="6">
    <location>
        <begin position="25"/>
        <end position="90"/>
    </location>
</feature>
<dbReference type="GO" id="GO:0051087">
    <property type="term" value="F:protein-folding chaperone binding"/>
    <property type="evidence" value="ECO:0007669"/>
    <property type="project" value="InterPro"/>
</dbReference>
<keyword evidence="3 4" id="KW-0143">Chaperone</keyword>
<protein>
    <recommendedName>
        <fullName evidence="4">GrpE protein homolog</fullName>
    </recommendedName>
</protein>
<evidence type="ECO:0000256" key="3">
    <source>
        <dbReference type="ARBA" id="ARBA00023186"/>
    </source>
</evidence>
<dbReference type="PANTHER" id="PTHR21237:SF23">
    <property type="entry name" value="GRPE PROTEIN HOMOLOG, MITOCHONDRIAL"/>
    <property type="match status" value="1"/>
</dbReference>
<keyword evidence="8" id="KW-1185">Reference proteome</keyword>
<name>A0A8H7V030_9FUNG</name>
<keyword evidence="4" id="KW-0496">Mitochondrion</keyword>
<sequence>MFSRIVRYQLPFKSINTNRPFITSTFVSNHKKEESGQKKEGSHKKEEEKKQDNNKYKENGDNQQNDHSQNDHSQSDHKPKEKKTSQPSLEEQLKECNTKYKTLQASYLLSLADQENLRQRATREVANAKDFGIQKFAKDLLDSLDILGMALHSVPEEFRSKEACMQKDSKELAEQLTHLYTGVSMTESVLQKTLKRHDIEIDNPLDQEFDPNKHEAVFQTPMPDKQPGTIFTVQKVGYTLKNRILRPAQVGVVAET</sequence>
<evidence type="ECO:0000313" key="8">
    <source>
        <dbReference type="Proteomes" id="UP000603453"/>
    </source>
</evidence>
<dbReference type="GO" id="GO:0051082">
    <property type="term" value="F:unfolded protein binding"/>
    <property type="evidence" value="ECO:0007669"/>
    <property type="project" value="TreeGrafter"/>
</dbReference>
<dbReference type="GO" id="GO:0006457">
    <property type="term" value="P:protein folding"/>
    <property type="evidence" value="ECO:0007669"/>
    <property type="project" value="InterPro"/>
</dbReference>
<comment type="similarity">
    <text evidence="2 5">Belongs to the GrpE family.</text>
</comment>
<dbReference type="InterPro" id="IPR013805">
    <property type="entry name" value="GrpE_CC"/>
</dbReference>
<dbReference type="SUPFAM" id="SSF58014">
    <property type="entry name" value="Coiled-coil domain of nucleotide exchange factor GrpE"/>
    <property type="match status" value="1"/>
</dbReference>
<dbReference type="Pfam" id="PF01025">
    <property type="entry name" value="GrpE"/>
    <property type="match status" value="1"/>
</dbReference>
<accession>A0A8H7V030</accession>
<reference evidence="7" key="1">
    <citation type="submission" date="2020-12" db="EMBL/GenBank/DDBJ databases">
        <title>Metabolic potential, ecology and presence of endohyphal bacteria is reflected in genomic diversity of Mucoromycotina.</title>
        <authorList>
            <person name="Muszewska A."/>
            <person name="Okrasinska A."/>
            <person name="Steczkiewicz K."/>
            <person name="Drgas O."/>
            <person name="Orlowska M."/>
            <person name="Perlinska-Lenart U."/>
            <person name="Aleksandrzak-Piekarczyk T."/>
            <person name="Szatraj K."/>
            <person name="Zielenkiewicz U."/>
            <person name="Pilsyk S."/>
            <person name="Malc E."/>
            <person name="Mieczkowski P."/>
            <person name="Kruszewska J.S."/>
            <person name="Biernat P."/>
            <person name="Pawlowska J."/>
        </authorList>
    </citation>
    <scope>NUCLEOTIDE SEQUENCE</scope>
    <source>
        <strain evidence="7">WA0000017839</strain>
    </source>
</reference>
<comment type="subcellular location">
    <subcellularLocation>
        <location evidence="1 4">Mitochondrion matrix</location>
    </subcellularLocation>
</comment>
<dbReference type="FunFam" id="2.30.22.10:FF:000002">
    <property type="entry name" value="GrpE protein homolog"/>
    <property type="match status" value="1"/>
</dbReference>
<dbReference type="EMBL" id="JAEPRD010000039">
    <property type="protein sequence ID" value="KAG2205101.1"/>
    <property type="molecule type" value="Genomic_DNA"/>
</dbReference>
<dbReference type="InterPro" id="IPR009012">
    <property type="entry name" value="GrpE_head"/>
</dbReference>
<dbReference type="InterPro" id="IPR000740">
    <property type="entry name" value="GrpE"/>
</dbReference>
<dbReference type="GO" id="GO:0001405">
    <property type="term" value="C:PAM complex, Tim23 associated import motor"/>
    <property type="evidence" value="ECO:0007669"/>
    <property type="project" value="TreeGrafter"/>
</dbReference>
<dbReference type="PROSITE" id="PS01071">
    <property type="entry name" value="GRPE"/>
    <property type="match status" value="1"/>
</dbReference>
<dbReference type="SUPFAM" id="SSF51064">
    <property type="entry name" value="Head domain of nucleotide exchange factor GrpE"/>
    <property type="match status" value="1"/>
</dbReference>
<gene>
    <name evidence="7" type="ORF">INT47_002195</name>
</gene>